<proteinExistence type="predicted"/>
<accession>A0AAV4IQ05</accession>
<dbReference type="EMBL" id="BMAT01002707">
    <property type="protein sequence ID" value="GFS12286.1"/>
    <property type="molecule type" value="Genomic_DNA"/>
</dbReference>
<organism evidence="1 2">
    <name type="scientific">Elysia marginata</name>
    <dbReference type="NCBI Taxonomy" id="1093978"/>
    <lineage>
        <taxon>Eukaryota</taxon>
        <taxon>Metazoa</taxon>
        <taxon>Spiralia</taxon>
        <taxon>Lophotrochozoa</taxon>
        <taxon>Mollusca</taxon>
        <taxon>Gastropoda</taxon>
        <taxon>Heterobranchia</taxon>
        <taxon>Euthyneura</taxon>
        <taxon>Panpulmonata</taxon>
        <taxon>Sacoglossa</taxon>
        <taxon>Placobranchoidea</taxon>
        <taxon>Plakobranchidae</taxon>
        <taxon>Elysia</taxon>
    </lineage>
</organism>
<dbReference type="InterPro" id="IPR036691">
    <property type="entry name" value="Endo/exonu/phosph_ase_sf"/>
</dbReference>
<evidence type="ECO:0000313" key="2">
    <source>
        <dbReference type="Proteomes" id="UP000762676"/>
    </source>
</evidence>
<dbReference type="Gene3D" id="3.60.10.10">
    <property type="entry name" value="Endonuclease/exonuclease/phosphatase"/>
    <property type="match status" value="1"/>
</dbReference>
<dbReference type="SUPFAM" id="SSF56219">
    <property type="entry name" value="DNase I-like"/>
    <property type="match status" value="1"/>
</dbReference>
<reference evidence="1 2" key="1">
    <citation type="journal article" date="2021" name="Elife">
        <title>Chloroplast acquisition without the gene transfer in kleptoplastic sea slugs, Plakobranchus ocellatus.</title>
        <authorList>
            <person name="Maeda T."/>
            <person name="Takahashi S."/>
            <person name="Yoshida T."/>
            <person name="Shimamura S."/>
            <person name="Takaki Y."/>
            <person name="Nagai Y."/>
            <person name="Toyoda A."/>
            <person name="Suzuki Y."/>
            <person name="Arimoto A."/>
            <person name="Ishii H."/>
            <person name="Satoh N."/>
            <person name="Nishiyama T."/>
            <person name="Hasebe M."/>
            <person name="Maruyama T."/>
            <person name="Minagawa J."/>
            <person name="Obokata J."/>
            <person name="Shigenobu S."/>
        </authorList>
    </citation>
    <scope>NUCLEOTIDE SEQUENCE [LARGE SCALE GENOMIC DNA]</scope>
</reference>
<protein>
    <submittedName>
        <fullName evidence="1">Craniofacial development protein 2-like</fullName>
    </submittedName>
</protein>
<gene>
    <name evidence="1" type="ORF">ElyMa_001368300</name>
</gene>
<dbReference type="AlphaFoldDB" id="A0AAV4IQ05"/>
<name>A0AAV4IQ05_9GAST</name>
<dbReference type="Proteomes" id="UP000762676">
    <property type="component" value="Unassembled WGS sequence"/>
</dbReference>
<comment type="caution">
    <text evidence="1">The sequence shown here is derived from an EMBL/GenBank/DDBJ whole genome shotgun (WGS) entry which is preliminary data.</text>
</comment>
<evidence type="ECO:0000313" key="1">
    <source>
        <dbReference type="EMBL" id="GFS12286.1"/>
    </source>
</evidence>
<keyword evidence="2" id="KW-1185">Reference proteome</keyword>
<sequence>MYYSCRDDGLHRGGVASIFDKKTNKSLMEWEPINHRIIRALYSRFAKLTIVQCYAPTEDAADDEKDEFYSKLQEFLTYIPKHDITIVMGDLNAKVGSDNTGFE</sequence>